<dbReference type="InterPro" id="IPR031658">
    <property type="entry name" value="Cyclin_C_2"/>
</dbReference>
<gene>
    <name evidence="5" type="ORF">WJX74_010838</name>
</gene>
<evidence type="ECO:0000256" key="2">
    <source>
        <dbReference type="RuleBase" id="RU000383"/>
    </source>
</evidence>
<dbReference type="InterPro" id="IPR043198">
    <property type="entry name" value="Cyclin/Ssn8"/>
</dbReference>
<dbReference type="EMBL" id="JALJOS010000003">
    <property type="protein sequence ID" value="KAK9841720.1"/>
    <property type="molecule type" value="Genomic_DNA"/>
</dbReference>
<comment type="caution">
    <text evidence="5">The sequence shown here is derived from an EMBL/GenBank/DDBJ whole genome shotgun (WGS) entry which is preliminary data.</text>
</comment>
<dbReference type="InterPro" id="IPR036915">
    <property type="entry name" value="Cyclin-like_sf"/>
</dbReference>
<feature type="compositionally biased region" description="Basic and acidic residues" evidence="3">
    <location>
        <begin position="324"/>
        <end position="342"/>
    </location>
</feature>
<feature type="region of interest" description="Disordered" evidence="3">
    <location>
        <begin position="319"/>
        <end position="388"/>
    </location>
</feature>
<proteinExistence type="inferred from homology"/>
<keyword evidence="6" id="KW-1185">Reference proteome</keyword>
<organism evidence="5 6">
    <name type="scientific">Apatococcus lobatus</name>
    <dbReference type="NCBI Taxonomy" id="904363"/>
    <lineage>
        <taxon>Eukaryota</taxon>
        <taxon>Viridiplantae</taxon>
        <taxon>Chlorophyta</taxon>
        <taxon>core chlorophytes</taxon>
        <taxon>Trebouxiophyceae</taxon>
        <taxon>Chlorellales</taxon>
        <taxon>Chlorellaceae</taxon>
        <taxon>Apatococcus</taxon>
    </lineage>
</organism>
<dbReference type="InterPro" id="IPR013763">
    <property type="entry name" value="Cyclin-like_dom"/>
</dbReference>
<dbReference type="InterPro" id="IPR006671">
    <property type="entry name" value="Cyclin_N"/>
</dbReference>
<comment type="similarity">
    <text evidence="2">Belongs to the cyclin family.</text>
</comment>
<evidence type="ECO:0000256" key="3">
    <source>
        <dbReference type="SAM" id="MobiDB-lite"/>
    </source>
</evidence>
<dbReference type="Pfam" id="PF16899">
    <property type="entry name" value="Cyclin_C_2"/>
    <property type="match status" value="1"/>
</dbReference>
<dbReference type="GO" id="GO:0016538">
    <property type="term" value="F:cyclin-dependent protein serine/threonine kinase regulator activity"/>
    <property type="evidence" value="ECO:0007669"/>
    <property type="project" value="InterPro"/>
</dbReference>
<feature type="region of interest" description="Disordered" evidence="3">
    <location>
        <begin position="32"/>
        <end position="56"/>
    </location>
</feature>
<dbReference type="Gene3D" id="1.10.472.10">
    <property type="entry name" value="Cyclin-like"/>
    <property type="match status" value="2"/>
</dbReference>
<evidence type="ECO:0000256" key="1">
    <source>
        <dbReference type="ARBA" id="ARBA00023127"/>
    </source>
</evidence>
<sequence length="388" mass="42628">MNFSESSQRERWLLTAEDLSKRRQMNMDKAVAAIKASREQTEASASQGPDSQPSKKLRTISLDDEAKLSRFYQSKMQKLCKELTRAFGFKPKVQGTALTFFKRFYLGCSALDHDPKNIMLTCIYLACKVEESYLSAEEFCRMIGQDSSVVLQNELAVLQGVGFDLVVYNPYHPLDGFLQELEAQAAESSLPDLQQCNAALLSKIKASALAAIDALLMTDAPLLHPPGLVATAALRSACKGKLPFDGFFKVLAKRSSSNLPDDQLPHRMAKMAMSLAALDELGRQGMERVPDDQVKKIDKRLKACHNLLLDPDSQAYKDAAAAKASREAERRRTKLADRRAESELASAHLLGSSSAAASRQLNGKESAAAEGPPEQTPEAHAIKRQKLA</sequence>
<keyword evidence="1 2" id="KW-0195">Cyclin</keyword>
<dbReference type="Pfam" id="PF00134">
    <property type="entry name" value="Cyclin_N"/>
    <property type="match status" value="1"/>
</dbReference>
<dbReference type="Proteomes" id="UP001438707">
    <property type="component" value="Unassembled WGS sequence"/>
</dbReference>
<evidence type="ECO:0000259" key="4">
    <source>
        <dbReference type="SMART" id="SM00385"/>
    </source>
</evidence>
<name>A0AAW1S6M5_9CHLO</name>
<dbReference type="GO" id="GO:0006357">
    <property type="term" value="P:regulation of transcription by RNA polymerase II"/>
    <property type="evidence" value="ECO:0007669"/>
    <property type="project" value="InterPro"/>
</dbReference>
<feature type="compositionally biased region" description="Polar residues" evidence="3">
    <location>
        <begin position="42"/>
        <end position="54"/>
    </location>
</feature>
<dbReference type="SUPFAM" id="SSF47954">
    <property type="entry name" value="Cyclin-like"/>
    <property type="match status" value="2"/>
</dbReference>
<dbReference type="AlphaFoldDB" id="A0AAW1S6M5"/>
<reference evidence="5 6" key="1">
    <citation type="journal article" date="2024" name="Nat. Commun.">
        <title>Phylogenomics reveals the evolutionary origins of lichenization in chlorophyte algae.</title>
        <authorList>
            <person name="Puginier C."/>
            <person name="Libourel C."/>
            <person name="Otte J."/>
            <person name="Skaloud P."/>
            <person name="Haon M."/>
            <person name="Grisel S."/>
            <person name="Petersen M."/>
            <person name="Berrin J.G."/>
            <person name="Delaux P.M."/>
            <person name="Dal Grande F."/>
            <person name="Keller J."/>
        </authorList>
    </citation>
    <scope>NUCLEOTIDE SEQUENCE [LARGE SCALE GENOMIC DNA]</scope>
    <source>
        <strain evidence="5 6">SAG 2145</strain>
    </source>
</reference>
<protein>
    <recommendedName>
        <fullName evidence="4">Cyclin-like domain-containing protein</fullName>
    </recommendedName>
</protein>
<feature type="compositionally biased region" description="Low complexity" evidence="3">
    <location>
        <begin position="343"/>
        <end position="358"/>
    </location>
</feature>
<dbReference type="PANTHER" id="PTHR10026">
    <property type="entry name" value="CYCLIN"/>
    <property type="match status" value="1"/>
</dbReference>
<evidence type="ECO:0000313" key="6">
    <source>
        <dbReference type="Proteomes" id="UP001438707"/>
    </source>
</evidence>
<feature type="domain" description="Cyclin-like" evidence="4">
    <location>
        <begin position="78"/>
        <end position="159"/>
    </location>
</feature>
<evidence type="ECO:0000313" key="5">
    <source>
        <dbReference type="EMBL" id="KAK9841720.1"/>
    </source>
</evidence>
<dbReference type="SMART" id="SM00385">
    <property type="entry name" value="CYCLIN"/>
    <property type="match status" value="1"/>
</dbReference>
<accession>A0AAW1S6M5</accession>